<dbReference type="AlphaFoldDB" id="A0AA95HAN5"/>
<keyword evidence="3" id="KW-0067">ATP-binding</keyword>
<dbReference type="Gene3D" id="3.30.930.10">
    <property type="entry name" value="Bira Bifunctional Protein, Domain 2"/>
    <property type="match status" value="1"/>
</dbReference>
<dbReference type="EC" id="6.3.4.15" evidence="5"/>
<keyword evidence="1 8" id="KW-0436">Ligase</keyword>
<dbReference type="GO" id="GO:0005737">
    <property type="term" value="C:cytoplasm"/>
    <property type="evidence" value="ECO:0007669"/>
    <property type="project" value="TreeGrafter"/>
</dbReference>
<dbReference type="SUPFAM" id="SSF55681">
    <property type="entry name" value="Class II aaRS and biotin synthetases"/>
    <property type="match status" value="1"/>
</dbReference>
<proteinExistence type="predicted"/>
<evidence type="ECO:0000256" key="5">
    <source>
        <dbReference type="ARBA" id="ARBA00024227"/>
    </source>
</evidence>
<name>A0AA95HAN5_9GAMM</name>
<accession>A0AA95HAN5</accession>
<dbReference type="InterPro" id="IPR004408">
    <property type="entry name" value="Biotin_CoA_COase_ligase"/>
</dbReference>
<dbReference type="SUPFAM" id="SSF50037">
    <property type="entry name" value="C-terminal domain of transcriptional repressors"/>
    <property type="match status" value="1"/>
</dbReference>
<keyword evidence="2" id="KW-0547">Nucleotide-binding</keyword>
<dbReference type="PANTHER" id="PTHR12835">
    <property type="entry name" value="BIOTIN PROTEIN LIGASE"/>
    <property type="match status" value="1"/>
</dbReference>
<dbReference type="GO" id="GO:0005524">
    <property type="term" value="F:ATP binding"/>
    <property type="evidence" value="ECO:0007669"/>
    <property type="project" value="UniProtKB-KW"/>
</dbReference>
<dbReference type="Pfam" id="PF03099">
    <property type="entry name" value="BPL_LplA_LipB"/>
    <property type="match status" value="1"/>
</dbReference>
<feature type="domain" description="BPL/LPL catalytic" evidence="7">
    <location>
        <begin position="21"/>
        <end position="194"/>
    </location>
</feature>
<dbReference type="PANTHER" id="PTHR12835:SF5">
    <property type="entry name" value="BIOTIN--PROTEIN LIGASE"/>
    <property type="match status" value="1"/>
</dbReference>
<gene>
    <name evidence="8" type="ORF">QJT80_01780</name>
</gene>
<evidence type="ECO:0000313" key="8">
    <source>
        <dbReference type="EMBL" id="WGZ91211.1"/>
    </source>
</evidence>
<dbReference type="EMBL" id="CP124755">
    <property type="protein sequence ID" value="WGZ91211.1"/>
    <property type="molecule type" value="Genomic_DNA"/>
</dbReference>
<dbReference type="InterPro" id="IPR003142">
    <property type="entry name" value="BPL_C"/>
</dbReference>
<dbReference type="CDD" id="cd16442">
    <property type="entry name" value="BPL"/>
    <property type="match status" value="1"/>
</dbReference>
<organism evidence="8">
    <name type="scientific">Candidatus Thiocaldithrix dubininis</name>
    <dbReference type="NCBI Taxonomy" id="3080823"/>
    <lineage>
        <taxon>Bacteria</taxon>
        <taxon>Pseudomonadati</taxon>
        <taxon>Pseudomonadota</taxon>
        <taxon>Gammaproteobacteria</taxon>
        <taxon>Thiotrichales</taxon>
        <taxon>Thiotrichaceae</taxon>
        <taxon>Candidatus Thiocaldithrix</taxon>
    </lineage>
</organism>
<dbReference type="Pfam" id="PF02237">
    <property type="entry name" value="BPL_C"/>
    <property type="match status" value="1"/>
</dbReference>
<comment type="catalytic activity">
    <reaction evidence="6">
        <text>biotin + L-lysyl-[protein] + ATP = N(6)-biotinyl-L-lysyl-[protein] + AMP + diphosphate + H(+)</text>
        <dbReference type="Rhea" id="RHEA:11756"/>
        <dbReference type="Rhea" id="RHEA-COMP:9752"/>
        <dbReference type="Rhea" id="RHEA-COMP:10505"/>
        <dbReference type="ChEBI" id="CHEBI:15378"/>
        <dbReference type="ChEBI" id="CHEBI:29969"/>
        <dbReference type="ChEBI" id="CHEBI:30616"/>
        <dbReference type="ChEBI" id="CHEBI:33019"/>
        <dbReference type="ChEBI" id="CHEBI:57586"/>
        <dbReference type="ChEBI" id="CHEBI:83144"/>
        <dbReference type="ChEBI" id="CHEBI:456215"/>
        <dbReference type="EC" id="6.3.4.15"/>
    </reaction>
</comment>
<sequence>MSLEPLALEQIQGLLTPTATTLFPQLQIFKQLPSTNQWLLDHGQCGDVCLTEQQTAGRGRRGRVWDSPAGLNIYLSLKYCFAAIPEHLGMLGLSIGLSVAEALAQCGICQHGVKWPNDIYIQQQKVGGILLEAVGALQQVVVGIGLNVNVQPQHNPLITQPWTSLAAAQGQTLNRNRLIAALLNQLGADFQTFSTLNMAEFQRHWQRWDVLDQQPVRVMAGNEQYEGIACGIDSQGQLRLQRPNGSITTFSSADVSVRM</sequence>
<dbReference type="NCBIfam" id="TIGR00121">
    <property type="entry name" value="birA_ligase"/>
    <property type="match status" value="1"/>
</dbReference>
<evidence type="ECO:0000256" key="4">
    <source>
        <dbReference type="ARBA" id="ARBA00023267"/>
    </source>
</evidence>
<dbReference type="GO" id="GO:0004077">
    <property type="term" value="F:biotin--[biotin carboxyl-carrier protein] ligase activity"/>
    <property type="evidence" value="ECO:0007669"/>
    <property type="project" value="UniProtKB-EC"/>
</dbReference>
<reference evidence="8" key="2">
    <citation type="submission" date="2023-04" db="EMBL/GenBank/DDBJ databases">
        <authorList>
            <person name="Beletskiy A.V."/>
            <person name="Mardanov A.V."/>
            <person name="Ravin N.V."/>
        </authorList>
    </citation>
    <scope>NUCLEOTIDE SEQUENCE</scope>
    <source>
        <strain evidence="8">GKL-01</strain>
    </source>
</reference>
<dbReference type="Gene3D" id="2.30.30.100">
    <property type="match status" value="1"/>
</dbReference>
<evidence type="ECO:0000256" key="3">
    <source>
        <dbReference type="ARBA" id="ARBA00022840"/>
    </source>
</evidence>
<dbReference type="PROSITE" id="PS51733">
    <property type="entry name" value="BPL_LPL_CATALYTIC"/>
    <property type="match status" value="1"/>
</dbReference>
<evidence type="ECO:0000256" key="6">
    <source>
        <dbReference type="ARBA" id="ARBA00047846"/>
    </source>
</evidence>
<protein>
    <recommendedName>
        <fullName evidence="5">biotin--[biotin carboxyl-carrier protein] ligase</fullName>
        <ecNumber evidence="5">6.3.4.15</ecNumber>
    </recommendedName>
</protein>
<dbReference type="InterPro" id="IPR004143">
    <property type="entry name" value="BPL_LPL_catalytic"/>
</dbReference>
<dbReference type="InterPro" id="IPR008988">
    <property type="entry name" value="Transcriptional_repressor_C"/>
</dbReference>
<evidence type="ECO:0000256" key="2">
    <source>
        <dbReference type="ARBA" id="ARBA00022741"/>
    </source>
</evidence>
<evidence type="ECO:0000259" key="7">
    <source>
        <dbReference type="PROSITE" id="PS51733"/>
    </source>
</evidence>
<dbReference type="Proteomes" id="UP001300672">
    <property type="component" value="Chromosome"/>
</dbReference>
<evidence type="ECO:0000256" key="1">
    <source>
        <dbReference type="ARBA" id="ARBA00022598"/>
    </source>
</evidence>
<dbReference type="KEGG" id="tdu:QJT80_01780"/>
<dbReference type="InterPro" id="IPR045864">
    <property type="entry name" value="aa-tRNA-synth_II/BPL/LPL"/>
</dbReference>
<reference evidence="8" key="1">
    <citation type="journal article" date="2023" name="Int. J. Mol. Sci.">
        <title>Metagenomics Revealed a New Genus 'Candidatus Thiocaldithrix dubininis' gen. nov., sp. nov. and a New Species 'Candidatus Thiothrix putei' sp. nov. in the Family Thiotrichaceae, Some Members of Which Have Traits of Both Na+- and H+-Motive Energetics.</title>
        <authorList>
            <person name="Ravin N.V."/>
            <person name="Muntyan M.S."/>
            <person name="Smolyakov D.D."/>
            <person name="Rudenko T.S."/>
            <person name="Beletsky A.V."/>
            <person name="Mardanov A.V."/>
            <person name="Grabovich M.Y."/>
        </authorList>
    </citation>
    <scope>NUCLEOTIDE SEQUENCE</scope>
    <source>
        <strain evidence="8">GKL-01</strain>
    </source>
</reference>
<keyword evidence="4" id="KW-0092">Biotin</keyword>